<gene>
    <name evidence="1" type="ORF">POCULU_LOCUS11201</name>
</gene>
<keyword evidence="2" id="KW-1185">Reference proteome</keyword>
<evidence type="ECO:0000313" key="2">
    <source>
        <dbReference type="Proteomes" id="UP000789572"/>
    </source>
</evidence>
<name>A0A9N9HHZ1_9GLOM</name>
<feature type="non-terminal residue" evidence="1">
    <location>
        <position position="60"/>
    </location>
</feature>
<accession>A0A9N9HHZ1</accession>
<dbReference type="EMBL" id="CAJVPJ010007398">
    <property type="protein sequence ID" value="CAG8675352.1"/>
    <property type="molecule type" value="Genomic_DNA"/>
</dbReference>
<protein>
    <submittedName>
        <fullName evidence="1">8800_t:CDS:1</fullName>
    </submittedName>
</protein>
<dbReference type="AlphaFoldDB" id="A0A9N9HHZ1"/>
<comment type="caution">
    <text evidence="1">The sequence shown here is derived from an EMBL/GenBank/DDBJ whole genome shotgun (WGS) entry which is preliminary data.</text>
</comment>
<sequence length="60" mass="7285">YIESIDRSRCHKLQKYFMYLLYVTQSSFSAHTMEQPEVQDNETLTNKRCLKEKLIIKWQA</sequence>
<feature type="non-terminal residue" evidence="1">
    <location>
        <position position="1"/>
    </location>
</feature>
<proteinExistence type="predicted"/>
<reference evidence="1" key="1">
    <citation type="submission" date="2021-06" db="EMBL/GenBank/DDBJ databases">
        <authorList>
            <person name="Kallberg Y."/>
            <person name="Tangrot J."/>
            <person name="Rosling A."/>
        </authorList>
    </citation>
    <scope>NUCLEOTIDE SEQUENCE</scope>
    <source>
        <strain evidence="1">IA702</strain>
    </source>
</reference>
<organism evidence="1 2">
    <name type="scientific">Paraglomus occultum</name>
    <dbReference type="NCBI Taxonomy" id="144539"/>
    <lineage>
        <taxon>Eukaryota</taxon>
        <taxon>Fungi</taxon>
        <taxon>Fungi incertae sedis</taxon>
        <taxon>Mucoromycota</taxon>
        <taxon>Glomeromycotina</taxon>
        <taxon>Glomeromycetes</taxon>
        <taxon>Paraglomerales</taxon>
        <taxon>Paraglomeraceae</taxon>
        <taxon>Paraglomus</taxon>
    </lineage>
</organism>
<evidence type="ECO:0000313" key="1">
    <source>
        <dbReference type="EMBL" id="CAG8675352.1"/>
    </source>
</evidence>
<dbReference type="Proteomes" id="UP000789572">
    <property type="component" value="Unassembled WGS sequence"/>
</dbReference>